<name>A0AAV5W101_9BILA</name>
<dbReference type="AlphaFoldDB" id="A0AAV5W101"/>
<organism evidence="3 4">
    <name type="scientific">Pristionchus fissidentatus</name>
    <dbReference type="NCBI Taxonomy" id="1538716"/>
    <lineage>
        <taxon>Eukaryota</taxon>
        <taxon>Metazoa</taxon>
        <taxon>Ecdysozoa</taxon>
        <taxon>Nematoda</taxon>
        <taxon>Chromadorea</taxon>
        <taxon>Rhabditida</taxon>
        <taxon>Rhabditina</taxon>
        <taxon>Diplogasteromorpha</taxon>
        <taxon>Diplogasteroidea</taxon>
        <taxon>Neodiplogasteridae</taxon>
        <taxon>Pristionchus</taxon>
    </lineage>
</organism>
<proteinExistence type="predicted"/>
<dbReference type="Proteomes" id="UP001432322">
    <property type="component" value="Unassembled WGS sequence"/>
</dbReference>
<evidence type="ECO:0000259" key="2">
    <source>
        <dbReference type="Pfam" id="PF04155"/>
    </source>
</evidence>
<evidence type="ECO:0000313" key="3">
    <source>
        <dbReference type="EMBL" id="GMT23985.1"/>
    </source>
</evidence>
<gene>
    <name evidence="3" type="ORF">PFISCL1PPCAC_15282</name>
</gene>
<feature type="signal peptide" evidence="1">
    <location>
        <begin position="1"/>
        <end position="21"/>
    </location>
</feature>
<dbReference type="EMBL" id="BTSY01000004">
    <property type="protein sequence ID" value="GMT23985.1"/>
    <property type="molecule type" value="Genomic_DNA"/>
</dbReference>
<evidence type="ECO:0000256" key="1">
    <source>
        <dbReference type="SAM" id="SignalP"/>
    </source>
</evidence>
<protein>
    <recommendedName>
        <fullName evidence="2">Ground-like domain-containing protein</fullName>
    </recommendedName>
</protein>
<dbReference type="InterPro" id="IPR007284">
    <property type="entry name" value="Ground-like_dom"/>
</dbReference>
<feature type="chain" id="PRO_5043652526" description="Ground-like domain-containing protein" evidence="1">
    <location>
        <begin position="22"/>
        <end position="166"/>
    </location>
</feature>
<sequence>PSLRLFYLLPFLFLHFQSVSSFWGCGCMPPPPPPCFQPIQLPQLCLPQIPLCPPPSCCGRKKRETVGLGTITSTRRPIISSLNSTITDSKCNSIPLKAIIDANLSSPSSISPQLSIHSALKAKFRGEWIVFCIEKTSGGSKSTFVADQTTFCASSNDKITCYAFQI</sequence>
<feature type="non-terminal residue" evidence="3">
    <location>
        <position position="1"/>
    </location>
</feature>
<keyword evidence="1" id="KW-0732">Signal</keyword>
<dbReference type="Pfam" id="PF04155">
    <property type="entry name" value="Ground-like"/>
    <property type="match status" value="1"/>
</dbReference>
<comment type="caution">
    <text evidence="3">The sequence shown here is derived from an EMBL/GenBank/DDBJ whole genome shotgun (WGS) entry which is preliminary data.</text>
</comment>
<keyword evidence="4" id="KW-1185">Reference proteome</keyword>
<evidence type="ECO:0000313" key="4">
    <source>
        <dbReference type="Proteomes" id="UP001432322"/>
    </source>
</evidence>
<accession>A0AAV5W101</accession>
<reference evidence="3" key="1">
    <citation type="submission" date="2023-10" db="EMBL/GenBank/DDBJ databases">
        <title>Genome assembly of Pristionchus species.</title>
        <authorList>
            <person name="Yoshida K."/>
            <person name="Sommer R.J."/>
        </authorList>
    </citation>
    <scope>NUCLEOTIDE SEQUENCE</scope>
    <source>
        <strain evidence="3">RS5133</strain>
    </source>
</reference>
<feature type="domain" description="Ground-like" evidence="2">
    <location>
        <begin position="88"/>
        <end position="164"/>
    </location>
</feature>